<dbReference type="Gene3D" id="2.60.120.10">
    <property type="entry name" value="Jelly Rolls"/>
    <property type="match status" value="1"/>
</dbReference>
<dbReference type="SUPFAM" id="SSF55154">
    <property type="entry name" value="CYTH-like phosphatases"/>
    <property type="match status" value="1"/>
</dbReference>
<dbReference type="PANTHER" id="PTHR40114:SF1">
    <property type="entry name" value="SLR0698 PROTEIN"/>
    <property type="match status" value="1"/>
</dbReference>
<accession>A0A450SXW9</accession>
<dbReference type="InterPro" id="IPR018490">
    <property type="entry name" value="cNMP-bd_dom_sf"/>
</dbReference>
<protein>
    <submittedName>
        <fullName evidence="1">CYTH domain-containing protein</fullName>
    </submittedName>
</protein>
<dbReference type="AlphaFoldDB" id="A0A450SXW9"/>
<dbReference type="SUPFAM" id="SSF51206">
    <property type="entry name" value="cAMP-binding domain-like"/>
    <property type="match status" value="1"/>
</dbReference>
<proteinExistence type="predicted"/>
<evidence type="ECO:0000313" key="1">
    <source>
        <dbReference type="EMBL" id="VFJ58914.1"/>
    </source>
</evidence>
<dbReference type="EMBL" id="CAADEX010000078">
    <property type="protein sequence ID" value="VFJ58914.1"/>
    <property type="molecule type" value="Genomic_DNA"/>
</dbReference>
<dbReference type="InterPro" id="IPR012042">
    <property type="entry name" value="NeuTTM/CthTTM-like"/>
</dbReference>
<dbReference type="InterPro" id="IPR033469">
    <property type="entry name" value="CYTH-like_dom_sf"/>
</dbReference>
<dbReference type="PANTHER" id="PTHR40114">
    <property type="entry name" value="SLR0698 PROTEIN"/>
    <property type="match status" value="1"/>
</dbReference>
<gene>
    <name evidence="1" type="ORF">BECKDK2373B_GA0170837_107812</name>
</gene>
<reference evidence="1" key="1">
    <citation type="submission" date="2019-02" db="EMBL/GenBank/DDBJ databases">
        <authorList>
            <person name="Gruber-Vodicka R. H."/>
            <person name="Seah K. B. B."/>
        </authorList>
    </citation>
    <scope>NUCLEOTIDE SEQUENCE</scope>
    <source>
        <strain evidence="1">BECK_DK47</strain>
    </source>
</reference>
<dbReference type="InterPro" id="IPR014710">
    <property type="entry name" value="RmlC-like_jellyroll"/>
</dbReference>
<name>A0A450SXW9_9GAMM</name>
<dbReference type="Gene3D" id="2.40.320.10">
    <property type="entry name" value="Hypothetical Protein Pfu-838710-001"/>
    <property type="match status" value="1"/>
</dbReference>
<sequence length="361" mass="41695">MARTILNNAETDTAYRILDLQRCSLFGELNLEQLQLLARAASSRTIDLKQTRMPLQCLEDRVALVAEGVFESLYLPGEWAWKEPEAAIVLDRLEPGELWGEHVLSITEPERRQHLGLRASGPGRLVLMSKASLQKYLGLWPELRTALLALSLDRALEQGIELGRLRHLQERTDLVLDRIDSVAEILLSGDQAGETHQRKYLLESIPDDLRRHTRKQERLEQAYLPGTRTREDRIRCRRDLVEKDLEKYRRTSRFGAGQSRKEYARSLGKEEYDRLLSLREGHLIEKTRYHLRSQEADVELRLDEFREELSGLILLEAEFPSAERARSFRLPPWLGPLVKEEVTENNAYGNHSLALHGRPAR</sequence>
<organism evidence="1">
    <name type="scientific">Candidatus Kentrum sp. DK</name>
    <dbReference type="NCBI Taxonomy" id="2126562"/>
    <lineage>
        <taxon>Bacteria</taxon>
        <taxon>Pseudomonadati</taxon>
        <taxon>Pseudomonadota</taxon>
        <taxon>Gammaproteobacteria</taxon>
        <taxon>Candidatus Kentrum</taxon>
    </lineage>
</organism>